<dbReference type="GeneID" id="14867199"/>
<name>F4Q971_CACFS</name>
<evidence type="ECO:0000313" key="3">
    <source>
        <dbReference type="EMBL" id="EGG15240.1"/>
    </source>
</evidence>
<evidence type="ECO:0000259" key="2">
    <source>
        <dbReference type="Pfam" id="PF18063"/>
    </source>
</evidence>
<keyword evidence="1" id="KW-1133">Transmembrane helix</keyword>
<keyword evidence="1" id="KW-0812">Transmembrane</keyword>
<feature type="transmembrane region" description="Helical" evidence="1">
    <location>
        <begin position="51"/>
        <end position="73"/>
    </location>
</feature>
<gene>
    <name evidence="3" type="ORF">DFA_10072</name>
</gene>
<dbReference type="KEGG" id="dfa:DFA_10072"/>
<reference evidence="4" key="1">
    <citation type="journal article" date="2011" name="Genome Res.">
        <title>Phylogeny-wide analysis of social amoeba genomes highlights ancient origins for complex intercellular communication.</title>
        <authorList>
            <person name="Heidel A.J."/>
            <person name="Lawal H.M."/>
            <person name="Felder M."/>
            <person name="Schilde C."/>
            <person name="Helps N.R."/>
            <person name="Tunggal B."/>
            <person name="Rivero F."/>
            <person name="John U."/>
            <person name="Schleicher M."/>
            <person name="Eichinger L."/>
            <person name="Platzer M."/>
            <person name="Noegel A.A."/>
            <person name="Schaap P."/>
            <person name="Gloeckner G."/>
        </authorList>
    </citation>
    <scope>NUCLEOTIDE SEQUENCE [LARGE SCALE GENOMIC DNA]</scope>
    <source>
        <strain evidence="4">SH3</strain>
    </source>
</reference>
<organism evidence="3 4">
    <name type="scientific">Cavenderia fasciculata</name>
    <name type="common">Slime mold</name>
    <name type="synonym">Dictyostelium fasciculatum</name>
    <dbReference type="NCBI Taxonomy" id="261658"/>
    <lineage>
        <taxon>Eukaryota</taxon>
        <taxon>Amoebozoa</taxon>
        <taxon>Evosea</taxon>
        <taxon>Eumycetozoa</taxon>
        <taxon>Dictyostelia</taxon>
        <taxon>Acytosteliales</taxon>
        <taxon>Cavenderiaceae</taxon>
        <taxon>Cavenderia</taxon>
    </lineage>
</organism>
<protein>
    <recommendedName>
        <fullName evidence="2">Monalysin Pore-forming domain-containing protein</fullName>
    </recommendedName>
</protein>
<keyword evidence="4" id="KW-1185">Reference proteome</keyword>
<dbReference type="EMBL" id="GL883026">
    <property type="protein sequence ID" value="EGG15240.1"/>
    <property type="molecule type" value="Genomic_DNA"/>
</dbReference>
<sequence>MLPYINYEQATIQNNPTCLTLYNKIHDQRPYNMYHRYSNNDFRLDLIKDELMFIDFIGLLYRCILGIVPHYLLSKKNRDLKQGFDLEQSSMVSTEYGVDSALVLKDPVDPFIMINSSLIPIDQELFINTYAKPIAVYHHQVDKQCDRVLDIKTKFAYTAPIPQERITRQVDLDVGTFAIFQTISVWH</sequence>
<dbReference type="RefSeq" id="XP_004351960.1">
    <property type="nucleotide sequence ID" value="XM_004351908.1"/>
</dbReference>
<dbReference type="AlphaFoldDB" id="F4Q971"/>
<feature type="domain" description="Monalysin Pore-forming" evidence="2">
    <location>
        <begin position="89"/>
        <end position="144"/>
    </location>
</feature>
<accession>F4Q971</accession>
<keyword evidence="1" id="KW-0472">Membrane</keyword>
<dbReference type="InterPro" id="IPR040927">
    <property type="entry name" value="PF_Monalysin"/>
</dbReference>
<evidence type="ECO:0000256" key="1">
    <source>
        <dbReference type="SAM" id="Phobius"/>
    </source>
</evidence>
<proteinExistence type="predicted"/>
<evidence type="ECO:0000313" key="4">
    <source>
        <dbReference type="Proteomes" id="UP000007797"/>
    </source>
</evidence>
<dbReference type="Proteomes" id="UP000007797">
    <property type="component" value="Unassembled WGS sequence"/>
</dbReference>
<dbReference type="Pfam" id="PF18063">
    <property type="entry name" value="BB_PF"/>
    <property type="match status" value="1"/>
</dbReference>